<dbReference type="Gene3D" id="3.30.950.30">
    <property type="entry name" value="Schlafen, AAA domain"/>
    <property type="match status" value="1"/>
</dbReference>
<accession>A0A238Y7A6</accession>
<dbReference type="GO" id="GO:0003677">
    <property type="term" value="F:DNA binding"/>
    <property type="evidence" value="ECO:0007669"/>
    <property type="project" value="UniProtKB-KW"/>
</dbReference>
<gene>
    <name evidence="2" type="ORF">SAMN06266787_10926</name>
</gene>
<feature type="domain" description="Schlafen AlbA-2" evidence="1">
    <location>
        <begin position="17"/>
        <end position="166"/>
    </location>
</feature>
<dbReference type="Proteomes" id="UP000198297">
    <property type="component" value="Unassembled WGS sequence"/>
</dbReference>
<dbReference type="InterPro" id="IPR007421">
    <property type="entry name" value="Schlafen_AlbA_2_dom"/>
</dbReference>
<dbReference type="Pfam" id="PF04326">
    <property type="entry name" value="SLFN_AlbA_2"/>
    <property type="match status" value="1"/>
</dbReference>
<organism evidence="2 3">
    <name type="scientific">Halorubrum ezzemoulense</name>
    <name type="common">Halorubrum chaoviator</name>
    <dbReference type="NCBI Taxonomy" id="337243"/>
    <lineage>
        <taxon>Archaea</taxon>
        <taxon>Methanobacteriati</taxon>
        <taxon>Methanobacteriota</taxon>
        <taxon>Stenosarchaea group</taxon>
        <taxon>Halobacteria</taxon>
        <taxon>Halobacteriales</taxon>
        <taxon>Haloferacaceae</taxon>
        <taxon>Halorubrum</taxon>
    </lineage>
</organism>
<dbReference type="EMBL" id="FZNK01000009">
    <property type="protein sequence ID" value="SNR66671.1"/>
    <property type="molecule type" value="Genomic_DNA"/>
</dbReference>
<evidence type="ECO:0000313" key="2">
    <source>
        <dbReference type="EMBL" id="SNR66671.1"/>
    </source>
</evidence>
<reference evidence="2 3" key="1">
    <citation type="submission" date="2017-06" db="EMBL/GenBank/DDBJ databases">
        <authorList>
            <person name="Kim H.J."/>
            <person name="Triplett B.A."/>
        </authorList>
    </citation>
    <scope>NUCLEOTIDE SEQUENCE [LARGE SCALE GENOMIC DNA]</scope>
    <source>
        <strain evidence="2 3">DSM 19316</strain>
    </source>
</reference>
<sequence>MLREEVEQLAGELTGDEHTWVDLKRHYPIDEDRGNEKKADFVKDIAAMANTVTLQPDYSLRFLNEDERYILIGVDDSGDIVGTTEDLSGYSSLLEVDTSTPQNTLADYLTPTPDVEIHKYDDTEPFLCLIIVEAYDSPPVTISRELGSELSRGDVYIRDGDRNRPARREDYQDFVQFHLEKERDYITDGIQQVVGMNIDYLRDLGEVREVEAEDDDNVIPVSPGEDGPDIQSSLIDPIELDSVSRELNADVTKWRRRDRHCCSEESLYDYYLNTAQLDLAEEQLAFLVQSSWNNGHLGSFWVWKMESKDPLLHAIENTNIRSMESNHTLYLGQLLACLGSEDTTEQLVDYTKMNDHSYRGHGSIVLRCAEESEPDHALRSTGTTAANSFETPDWTLSTMDPVELIEVIETVCSELRSVIIESPEASPSGLKGWMRNAETYLAYQDDMRDDLDERIRSNFEA</sequence>
<proteinExistence type="predicted"/>
<evidence type="ECO:0000313" key="3">
    <source>
        <dbReference type="Proteomes" id="UP000198297"/>
    </source>
</evidence>
<dbReference type="AlphaFoldDB" id="A0A238Y7A6"/>
<dbReference type="RefSeq" id="WP_089308954.1">
    <property type="nucleotide sequence ID" value="NZ_FZNK01000009.1"/>
</dbReference>
<name>A0A238Y7A6_HALEZ</name>
<keyword evidence="2" id="KW-0238">DNA-binding</keyword>
<dbReference type="InterPro" id="IPR038461">
    <property type="entry name" value="Schlafen_AlbA_2_dom_sf"/>
</dbReference>
<evidence type="ECO:0000259" key="1">
    <source>
        <dbReference type="Pfam" id="PF04326"/>
    </source>
</evidence>
<protein>
    <submittedName>
        <fullName evidence="2">Putative DNA-binding domain-containing protein</fullName>
    </submittedName>
</protein>